<feature type="coiled-coil region" evidence="8">
    <location>
        <begin position="21"/>
        <end position="77"/>
    </location>
</feature>
<evidence type="ECO:0000256" key="6">
    <source>
        <dbReference type="ARBA" id="ARBA00022989"/>
    </source>
</evidence>
<evidence type="ECO:0000256" key="3">
    <source>
        <dbReference type="ARBA" id="ARBA00022475"/>
    </source>
</evidence>
<evidence type="ECO:0000313" key="11">
    <source>
        <dbReference type="EMBL" id="TCV90614.1"/>
    </source>
</evidence>
<dbReference type="PANTHER" id="PTHR35893">
    <property type="entry name" value="INNER MEMBRANE PROTEIN-RELATED"/>
    <property type="match status" value="1"/>
</dbReference>
<dbReference type="GO" id="GO:0005886">
    <property type="term" value="C:plasma membrane"/>
    <property type="evidence" value="ECO:0007669"/>
    <property type="project" value="UniProtKB-SubCell"/>
</dbReference>
<dbReference type="Pfam" id="PF19029">
    <property type="entry name" value="DUF883_C"/>
    <property type="match status" value="1"/>
</dbReference>
<feature type="domain" description="DUF883" evidence="10">
    <location>
        <begin position="82"/>
        <end position="111"/>
    </location>
</feature>
<evidence type="ECO:0000256" key="7">
    <source>
        <dbReference type="ARBA" id="ARBA00023136"/>
    </source>
</evidence>
<keyword evidence="5" id="KW-0812">Transmembrane</keyword>
<feature type="domain" description="DUF883" evidence="9">
    <location>
        <begin position="18"/>
        <end position="67"/>
    </location>
</feature>
<keyword evidence="12" id="KW-1185">Reference proteome</keyword>
<comment type="similarity">
    <text evidence="2">Belongs to the ElaB/YgaM/YqjD family.</text>
</comment>
<dbReference type="GO" id="GO:0043022">
    <property type="term" value="F:ribosome binding"/>
    <property type="evidence" value="ECO:0007669"/>
    <property type="project" value="InterPro"/>
</dbReference>
<gene>
    <name evidence="11" type="ORF">EDC63_101588</name>
</gene>
<sequence>MNANTMVTEDSDDVTPKEKLMDDLRVVVADAEELLRATANQAGEGVASARERIKESLKNAKVRLASAEAALVERTKQAAKVTDEYVHENPWKAVGIGTCVGVIIGMLIARR</sequence>
<evidence type="ECO:0000313" key="12">
    <source>
        <dbReference type="Proteomes" id="UP000295367"/>
    </source>
</evidence>
<name>A0A4R3YHY6_9PROT</name>
<keyword evidence="6" id="KW-1133">Transmembrane helix</keyword>
<evidence type="ECO:0000259" key="10">
    <source>
        <dbReference type="Pfam" id="PF19029"/>
    </source>
</evidence>
<evidence type="ECO:0000259" key="9">
    <source>
        <dbReference type="Pfam" id="PF05957"/>
    </source>
</evidence>
<comment type="subcellular location">
    <subcellularLocation>
        <location evidence="1">Cell inner membrane</location>
        <topology evidence="1">Single-pass membrane protein</topology>
    </subcellularLocation>
</comment>
<dbReference type="InterPro" id="IPR043604">
    <property type="entry name" value="DUF883_N"/>
</dbReference>
<dbReference type="RefSeq" id="WP_124947472.1">
    <property type="nucleotide sequence ID" value="NZ_BHVT01000073.1"/>
</dbReference>
<dbReference type="Proteomes" id="UP000295367">
    <property type="component" value="Unassembled WGS sequence"/>
</dbReference>
<accession>A0A4R3YHY6</accession>
<dbReference type="PANTHER" id="PTHR35893:SF3">
    <property type="entry name" value="INNER MEMBRANE PROTEIN"/>
    <property type="match status" value="1"/>
</dbReference>
<evidence type="ECO:0000256" key="8">
    <source>
        <dbReference type="SAM" id="Coils"/>
    </source>
</evidence>
<dbReference type="AlphaFoldDB" id="A0A4R3YHY6"/>
<keyword evidence="7" id="KW-0472">Membrane</keyword>
<dbReference type="InterPro" id="IPR043605">
    <property type="entry name" value="DUF883_C"/>
</dbReference>
<dbReference type="InterPro" id="IPR010279">
    <property type="entry name" value="YqjD/ElaB"/>
</dbReference>
<keyword evidence="3" id="KW-1003">Cell membrane</keyword>
<comment type="caution">
    <text evidence="11">The sequence shown here is derived from an EMBL/GenBank/DDBJ whole genome shotgun (WGS) entry which is preliminary data.</text>
</comment>
<dbReference type="Pfam" id="PF05957">
    <property type="entry name" value="DUF883"/>
    <property type="match status" value="1"/>
</dbReference>
<evidence type="ECO:0000256" key="2">
    <source>
        <dbReference type="ARBA" id="ARBA00010423"/>
    </source>
</evidence>
<proteinExistence type="inferred from homology"/>
<dbReference type="EMBL" id="SMCO01000001">
    <property type="protein sequence ID" value="TCV90614.1"/>
    <property type="molecule type" value="Genomic_DNA"/>
</dbReference>
<reference evidence="11 12" key="1">
    <citation type="submission" date="2019-03" db="EMBL/GenBank/DDBJ databases">
        <title>Genomic Encyclopedia of Type Strains, Phase IV (KMG-IV): sequencing the most valuable type-strain genomes for metagenomic binning, comparative biology and taxonomic classification.</title>
        <authorList>
            <person name="Goeker M."/>
        </authorList>
    </citation>
    <scope>NUCLEOTIDE SEQUENCE [LARGE SCALE GENOMIC DNA]</scope>
    <source>
        <strain evidence="11 12">DSM 100309</strain>
    </source>
</reference>
<evidence type="ECO:0000256" key="5">
    <source>
        <dbReference type="ARBA" id="ARBA00022692"/>
    </source>
</evidence>
<protein>
    <submittedName>
        <fullName evidence="11">ElaB/YqjD/DUF883 family membrane-anchored ribosome-binding protein</fullName>
    </submittedName>
</protein>
<organism evidence="11 12">
    <name type="scientific">Sulfurirhabdus autotrophica</name>
    <dbReference type="NCBI Taxonomy" id="1706046"/>
    <lineage>
        <taxon>Bacteria</taxon>
        <taxon>Pseudomonadati</taxon>
        <taxon>Pseudomonadota</taxon>
        <taxon>Betaproteobacteria</taxon>
        <taxon>Nitrosomonadales</taxon>
        <taxon>Sulfuricellaceae</taxon>
        <taxon>Sulfurirhabdus</taxon>
    </lineage>
</organism>
<evidence type="ECO:0000256" key="4">
    <source>
        <dbReference type="ARBA" id="ARBA00022519"/>
    </source>
</evidence>
<evidence type="ECO:0000256" key="1">
    <source>
        <dbReference type="ARBA" id="ARBA00004377"/>
    </source>
</evidence>
<keyword evidence="8" id="KW-0175">Coiled coil</keyword>
<keyword evidence="4" id="KW-0997">Cell inner membrane</keyword>
<dbReference type="OrthoDB" id="9181874at2"/>